<evidence type="ECO:0000256" key="4">
    <source>
        <dbReference type="ARBA" id="ARBA00022989"/>
    </source>
</evidence>
<keyword evidence="2 7" id="KW-0812">Transmembrane</keyword>
<keyword evidence="3" id="KW-0732">Signal</keyword>
<dbReference type="InterPro" id="IPR032675">
    <property type="entry name" value="LRR_dom_sf"/>
</dbReference>
<evidence type="ECO:0000256" key="5">
    <source>
        <dbReference type="ARBA" id="ARBA00023136"/>
    </source>
</evidence>
<evidence type="ECO:0000313" key="8">
    <source>
        <dbReference type="EMBL" id="CAH1452735.1"/>
    </source>
</evidence>
<dbReference type="PANTHER" id="PTHR48063">
    <property type="entry name" value="LRR RECEPTOR-LIKE KINASE"/>
    <property type="match status" value="1"/>
</dbReference>
<organism evidence="8 9">
    <name type="scientific">Lactuca virosa</name>
    <dbReference type="NCBI Taxonomy" id="75947"/>
    <lineage>
        <taxon>Eukaryota</taxon>
        <taxon>Viridiplantae</taxon>
        <taxon>Streptophyta</taxon>
        <taxon>Embryophyta</taxon>
        <taxon>Tracheophyta</taxon>
        <taxon>Spermatophyta</taxon>
        <taxon>Magnoliopsida</taxon>
        <taxon>eudicotyledons</taxon>
        <taxon>Gunneridae</taxon>
        <taxon>Pentapetalae</taxon>
        <taxon>asterids</taxon>
        <taxon>campanulids</taxon>
        <taxon>Asterales</taxon>
        <taxon>Asteraceae</taxon>
        <taxon>Cichorioideae</taxon>
        <taxon>Cichorieae</taxon>
        <taxon>Lactucinae</taxon>
        <taxon>Lactuca</taxon>
    </lineage>
</organism>
<proteinExistence type="predicted"/>
<dbReference type="Proteomes" id="UP001157418">
    <property type="component" value="Unassembled WGS sequence"/>
</dbReference>
<evidence type="ECO:0000256" key="2">
    <source>
        <dbReference type="ARBA" id="ARBA00022692"/>
    </source>
</evidence>
<dbReference type="EMBL" id="CAKMRJ010005745">
    <property type="protein sequence ID" value="CAH1452735.1"/>
    <property type="molecule type" value="Genomic_DNA"/>
</dbReference>
<protein>
    <recommendedName>
        <fullName evidence="10">Leucine-rich repeat-containing N-terminal plant-type domain-containing protein</fullName>
    </recommendedName>
</protein>
<dbReference type="InterPro" id="IPR046956">
    <property type="entry name" value="RLP23-like"/>
</dbReference>
<name>A0AAU9PQR9_9ASTR</name>
<feature type="transmembrane region" description="Helical" evidence="7">
    <location>
        <begin position="79"/>
        <end position="101"/>
    </location>
</feature>
<evidence type="ECO:0000313" key="9">
    <source>
        <dbReference type="Proteomes" id="UP001157418"/>
    </source>
</evidence>
<reference evidence="8 9" key="1">
    <citation type="submission" date="2022-01" db="EMBL/GenBank/DDBJ databases">
        <authorList>
            <person name="Xiong W."/>
            <person name="Schranz E."/>
        </authorList>
    </citation>
    <scope>NUCLEOTIDE SEQUENCE [LARGE SCALE GENOMIC DNA]</scope>
</reference>
<dbReference type="AlphaFoldDB" id="A0AAU9PQR9"/>
<sequence>MTSLNYLDISDNSLSARIPSSTQIQSFEQSFEHSRYDGNLKLCGPPLTKKCPGDEETESTSVVGKSESDGEDIYELERWFFIGGATGFATGFWIACGTLLLNCRVRHALFLFLDCFKDWVYVRVVVFIAMLQRFAHA</sequence>
<evidence type="ECO:0000256" key="1">
    <source>
        <dbReference type="ARBA" id="ARBA00004479"/>
    </source>
</evidence>
<comment type="subcellular location">
    <subcellularLocation>
        <location evidence="1">Membrane</location>
        <topology evidence="1">Single-pass type I membrane protein</topology>
    </subcellularLocation>
</comment>
<feature type="transmembrane region" description="Helical" evidence="7">
    <location>
        <begin position="108"/>
        <end position="131"/>
    </location>
</feature>
<evidence type="ECO:0008006" key="10">
    <source>
        <dbReference type="Google" id="ProtNLM"/>
    </source>
</evidence>
<evidence type="ECO:0000256" key="7">
    <source>
        <dbReference type="SAM" id="Phobius"/>
    </source>
</evidence>
<gene>
    <name evidence="8" type="ORF">LVIROSA_LOCUS38023</name>
</gene>
<evidence type="ECO:0000256" key="3">
    <source>
        <dbReference type="ARBA" id="ARBA00022729"/>
    </source>
</evidence>
<accession>A0AAU9PQR9</accession>
<dbReference type="PANTHER" id="PTHR48063:SF103">
    <property type="entry name" value="LEUCINE-RICH RECEPTOR-LIKE KINASE FAMILY PROTEIN"/>
    <property type="match status" value="1"/>
</dbReference>
<evidence type="ECO:0000256" key="6">
    <source>
        <dbReference type="ARBA" id="ARBA00023180"/>
    </source>
</evidence>
<dbReference type="Gene3D" id="3.80.10.10">
    <property type="entry name" value="Ribonuclease Inhibitor"/>
    <property type="match status" value="1"/>
</dbReference>
<keyword evidence="4 7" id="KW-1133">Transmembrane helix</keyword>
<comment type="caution">
    <text evidence="8">The sequence shown here is derived from an EMBL/GenBank/DDBJ whole genome shotgun (WGS) entry which is preliminary data.</text>
</comment>
<dbReference type="GO" id="GO:0016020">
    <property type="term" value="C:membrane"/>
    <property type="evidence" value="ECO:0007669"/>
    <property type="project" value="UniProtKB-SubCell"/>
</dbReference>
<keyword evidence="9" id="KW-1185">Reference proteome</keyword>
<keyword evidence="6" id="KW-0325">Glycoprotein</keyword>
<keyword evidence="5 7" id="KW-0472">Membrane</keyword>